<evidence type="ECO:0000313" key="2">
    <source>
        <dbReference type="EMBL" id="SDZ23417.1"/>
    </source>
</evidence>
<name>A0A1H3RCM0_9ACTN</name>
<reference evidence="3" key="1">
    <citation type="submission" date="2016-10" db="EMBL/GenBank/DDBJ databases">
        <authorList>
            <person name="Varghese N."/>
            <person name="Submissions S."/>
        </authorList>
    </citation>
    <scope>NUCLEOTIDE SEQUENCE [LARGE SCALE GENOMIC DNA]</scope>
    <source>
        <strain evidence="3">DSM 45422</strain>
    </source>
</reference>
<dbReference type="Pfam" id="PF03476">
    <property type="entry name" value="MOSC_N"/>
    <property type="match status" value="1"/>
</dbReference>
<dbReference type="GO" id="GO:0003824">
    <property type="term" value="F:catalytic activity"/>
    <property type="evidence" value="ECO:0007669"/>
    <property type="project" value="InterPro"/>
</dbReference>
<accession>A0A1H3RCM0</accession>
<feature type="domain" description="MOSC" evidence="1">
    <location>
        <begin position="105"/>
        <end position="260"/>
    </location>
</feature>
<protein>
    <recommendedName>
        <fullName evidence="1">MOSC domain-containing protein</fullName>
    </recommendedName>
</protein>
<gene>
    <name evidence="2" type="ORF">SAMN05660209_05125</name>
</gene>
<evidence type="ECO:0000259" key="1">
    <source>
        <dbReference type="PROSITE" id="PS51340"/>
    </source>
</evidence>
<dbReference type="OrthoDB" id="9793178at2"/>
<dbReference type="AlphaFoldDB" id="A0A1H3RCM0"/>
<dbReference type="InterPro" id="IPR005303">
    <property type="entry name" value="MOCOS_middle"/>
</dbReference>
<organism evidence="2 3">
    <name type="scientific">Geodermatophilus africanus</name>
    <dbReference type="NCBI Taxonomy" id="1137993"/>
    <lineage>
        <taxon>Bacteria</taxon>
        <taxon>Bacillati</taxon>
        <taxon>Actinomycetota</taxon>
        <taxon>Actinomycetes</taxon>
        <taxon>Geodermatophilales</taxon>
        <taxon>Geodermatophilaceae</taxon>
        <taxon>Geodermatophilus</taxon>
    </lineage>
</organism>
<dbReference type="InterPro" id="IPR005302">
    <property type="entry name" value="MoCF_Sase_C"/>
</dbReference>
<dbReference type="RefSeq" id="WP_091162389.1">
    <property type="nucleotide sequence ID" value="NZ_FNOT01000035.1"/>
</dbReference>
<proteinExistence type="predicted"/>
<dbReference type="PROSITE" id="PS51340">
    <property type="entry name" value="MOSC"/>
    <property type="match status" value="1"/>
</dbReference>
<dbReference type="GO" id="GO:0030170">
    <property type="term" value="F:pyridoxal phosphate binding"/>
    <property type="evidence" value="ECO:0007669"/>
    <property type="project" value="InterPro"/>
</dbReference>
<dbReference type="STRING" id="1137993.SAMN05660209_05125"/>
<sequence>MPAALSVVRLSTTPIKGLALAHPSSIELTTHGAVGDRQFFLIDEEEGRLQSCTANAELLPLAARFDPDSRRLEVVRGDEVLCAGTVDSAGAIDTDMWGLRTLVADVVAGPQWSTFFSDLLGKRVRLVQARQSAYDVHPATILGSSSVAELARRSGLASVDPRRFRMLIEFSGGTPHLEDSWGGTLLRIGGAVLRGGGPVKRCAATTRDPASGAVDLQTLRLITAYRGRRESELGAGATFGRYCEVLEPGTVAVGDCLRVG</sequence>
<dbReference type="EMBL" id="FNOT01000035">
    <property type="protein sequence ID" value="SDZ23417.1"/>
    <property type="molecule type" value="Genomic_DNA"/>
</dbReference>
<dbReference type="Pfam" id="PF03473">
    <property type="entry name" value="MOSC"/>
    <property type="match status" value="1"/>
</dbReference>
<dbReference type="GO" id="GO:0030151">
    <property type="term" value="F:molybdenum ion binding"/>
    <property type="evidence" value="ECO:0007669"/>
    <property type="project" value="InterPro"/>
</dbReference>
<keyword evidence="3" id="KW-1185">Reference proteome</keyword>
<evidence type="ECO:0000313" key="3">
    <source>
        <dbReference type="Proteomes" id="UP000198921"/>
    </source>
</evidence>
<dbReference type="Proteomes" id="UP000198921">
    <property type="component" value="Unassembled WGS sequence"/>
</dbReference>
<dbReference type="SUPFAM" id="SSF50800">
    <property type="entry name" value="PK beta-barrel domain-like"/>
    <property type="match status" value="1"/>
</dbReference>
<dbReference type="InterPro" id="IPR011037">
    <property type="entry name" value="Pyrv_Knase-like_insert_dom_sf"/>
</dbReference>